<accession>A0AAE3J8V6</accession>
<evidence type="ECO:0000256" key="2">
    <source>
        <dbReference type="SAM" id="MobiDB-lite"/>
    </source>
</evidence>
<dbReference type="RefSeq" id="WP_308456165.1">
    <property type="nucleotide sequence ID" value="NZ_JAJEQM010000005.1"/>
</dbReference>
<dbReference type="InterPro" id="IPR001119">
    <property type="entry name" value="SLH_dom"/>
</dbReference>
<protein>
    <submittedName>
        <fullName evidence="5">S-layer homology domain-containing protein</fullName>
    </submittedName>
</protein>
<dbReference type="PROSITE" id="PS51272">
    <property type="entry name" value="SLH"/>
    <property type="match status" value="2"/>
</dbReference>
<reference evidence="5 6" key="1">
    <citation type="submission" date="2021-10" db="EMBL/GenBank/DDBJ databases">
        <title>Anaerobic single-cell dispensing facilitates the cultivation of human gut bacteria.</title>
        <authorList>
            <person name="Afrizal A."/>
        </authorList>
    </citation>
    <scope>NUCLEOTIDE SEQUENCE [LARGE SCALE GENOMIC DNA]</scope>
    <source>
        <strain evidence="5 6">CLA-AA-H232</strain>
    </source>
</reference>
<dbReference type="InterPro" id="IPR051465">
    <property type="entry name" value="Cell_Envelope_Struct_Comp"/>
</dbReference>
<organism evidence="5 6">
    <name type="scientific">Hominilimicola fabiformis</name>
    <dbReference type="NCBI Taxonomy" id="2885356"/>
    <lineage>
        <taxon>Bacteria</taxon>
        <taxon>Bacillati</taxon>
        <taxon>Bacillota</taxon>
        <taxon>Clostridia</taxon>
        <taxon>Eubacteriales</taxon>
        <taxon>Oscillospiraceae</taxon>
        <taxon>Hominilimicola</taxon>
    </lineage>
</organism>
<dbReference type="Pfam" id="PF00395">
    <property type="entry name" value="SLH"/>
    <property type="match status" value="2"/>
</dbReference>
<dbReference type="Proteomes" id="UP001198242">
    <property type="component" value="Unassembled WGS sequence"/>
</dbReference>
<evidence type="ECO:0000259" key="4">
    <source>
        <dbReference type="PROSITE" id="PS51272"/>
    </source>
</evidence>
<dbReference type="PANTHER" id="PTHR43308">
    <property type="entry name" value="OUTER MEMBRANE PROTEIN ALPHA-RELATED"/>
    <property type="match status" value="1"/>
</dbReference>
<keyword evidence="6" id="KW-1185">Reference proteome</keyword>
<name>A0AAE3J8V6_9FIRM</name>
<feature type="chain" id="PRO_5042004494" evidence="3">
    <location>
        <begin position="24"/>
        <end position="628"/>
    </location>
</feature>
<feature type="signal peptide" evidence="3">
    <location>
        <begin position="1"/>
        <end position="23"/>
    </location>
</feature>
<keyword evidence="1" id="KW-0677">Repeat</keyword>
<dbReference type="PANTHER" id="PTHR43308:SF5">
    <property type="entry name" value="S-LAYER PROTEIN _ PEPTIDOGLYCAN ENDO-BETA-N-ACETYLGLUCOSAMINIDASE"/>
    <property type="match status" value="1"/>
</dbReference>
<evidence type="ECO:0000256" key="3">
    <source>
        <dbReference type="SAM" id="SignalP"/>
    </source>
</evidence>
<gene>
    <name evidence="5" type="ORF">LKE05_05285</name>
</gene>
<evidence type="ECO:0000256" key="1">
    <source>
        <dbReference type="ARBA" id="ARBA00022737"/>
    </source>
</evidence>
<feature type="domain" description="SLH" evidence="4">
    <location>
        <begin position="46"/>
        <end position="110"/>
    </location>
</feature>
<comment type="caution">
    <text evidence="5">The sequence shown here is derived from an EMBL/GenBank/DDBJ whole genome shotgun (WGS) entry which is preliminary data.</text>
</comment>
<dbReference type="AlphaFoldDB" id="A0AAE3J8V6"/>
<sequence length="628" mass="67316">MKRVIKTASAILLALAMTTPAFAAPTDTDTTTDTPIATPTAAPSTSTRFTDINSEEFAWAKSYINDMAGKGFISGYEDNTFRPDNDVTRLEALSLFARAMGSNDSANTELLEIAHDKFDSVIKEYGLKWGTDEIAYLMYKGALKKTDLDTYLKDDEKDTPMKRYEAAIIITKAMGGEEKALSELGVVLDYTDAREVPSNAIQYVSYATDAGIMEGMGEGLFSPNTAVKRSQMAVMLSRTVDKTNYTFEKNKITAVDTENKTITATNSKGKETQYTYTDSTVIKSLGDEIQASRLVSGVEAVFVKSGNTLVSVDTVSSEPDRTITGRFVNSSVKSGVVSIKIKPDDSEENETYECASNISVTYDGSPATVRSFADGDVVTVNLVNGKIASLAGESKTTTISGATIEDMEIGDDIKITISHGNDAYNGKTYAVSSDVVVKKNTSTVDLSSIYKGDKVTLTLKYGVITQINATSSTKVIEGTIQSLTIATKSIMVVKVDNKEQTYEIPSGVQILINGEEKTLYDFRVGDIVKLTVESDAITKIVATSTQESSGSMSGVVTGINTSYGVISVQPEGSTDSKQAFCKDGNTTFVTAAGIAKKMKDIKVGQKVEIKGTISGGVFIGKLVVIVSE</sequence>
<dbReference type="EMBL" id="JAJEQM010000005">
    <property type="protein sequence ID" value="MCC2210203.1"/>
    <property type="molecule type" value="Genomic_DNA"/>
</dbReference>
<evidence type="ECO:0000313" key="5">
    <source>
        <dbReference type="EMBL" id="MCC2210203.1"/>
    </source>
</evidence>
<keyword evidence="3" id="KW-0732">Signal</keyword>
<proteinExistence type="predicted"/>
<feature type="region of interest" description="Disordered" evidence="2">
    <location>
        <begin position="24"/>
        <end position="47"/>
    </location>
</feature>
<evidence type="ECO:0000313" key="6">
    <source>
        <dbReference type="Proteomes" id="UP001198242"/>
    </source>
</evidence>
<feature type="domain" description="SLH" evidence="4">
    <location>
        <begin position="187"/>
        <end position="250"/>
    </location>
</feature>